<dbReference type="CDD" id="cd22160">
    <property type="entry name" value="F-box_AtFBL13-like"/>
    <property type="match status" value="1"/>
</dbReference>
<reference evidence="2 3" key="1">
    <citation type="submission" date="2024-05" db="EMBL/GenBank/DDBJ databases">
        <title>Haplotype-resolved chromosome-level genome assembly of Huyou (Citrus changshanensis).</title>
        <authorList>
            <person name="Miao C."/>
            <person name="Chen W."/>
            <person name="Wu Y."/>
            <person name="Wang L."/>
            <person name="Zhao S."/>
            <person name="Grierson D."/>
            <person name="Xu C."/>
            <person name="Chen K."/>
        </authorList>
    </citation>
    <scope>NUCLEOTIDE SEQUENCE [LARGE SCALE GENOMIC DNA]</scope>
    <source>
        <strain evidence="2">01-14</strain>
        <tissue evidence="2">Leaf</tissue>
    </source>
</reference>
<dbReference type="InterPro" id="IPR053781">
    <property type="entry name" value="F-box_AtFBL13-like"/>
</dbReference>
<dbReference type="InterPro" id="IPR032675">
    <property type="entry name" value="LRR_dom_sf"/>
</dbReference>
<dbReference type="SUPFAM" id="SSF52047">
    <property type="entry name" value="RNI-like"/>
    <property type="match status" value="1"/>
</dbReference>
<dbReference type="PANTHER" id="PTHR34145">
    <property type="entry name" value="OS02G0105600 PROTEIN"/>
    <property type="match status" value="1"/>
</dbReference>
<dbReference type="InterPro" id="IPR055357">
    <property type="entry name" value="LRR_At1g61320_AtMIF1"/>
</dbReference>
<evidence type="ECO:0000259" key="1">
    <source>
        <dbReference type="PROSITE" id="PS50181"/>
    </source>
</evidence>
<dbReference type="PROSITE" id="PS50181">
    <property type="entry name" value="FBOX"/>
    <property type="match status" value="1"/>
</dbReference>
<dbReference type="Gene3D" id="3.80.10.10">
    <property type="entry name" value="Ribonuclease Inhibitor"/>
    <property type="match status" value="1"/>
</dbReference>
<dbReference type="Gene3D" id="1.20.1280.50">
    <property type="match status" value="1"/>
</dbReference>
<dbReference type="SMART" id="SM00256">
    <property type="entry name" value="FBOX"/>
    <property type="match status" value="1"/>
</dbReference>
<dbReference type="InterPro" id="IPR053772">
    <property type="entry name" value="At1g61320/At1g61330-like"/>
</dbReference>
<feature type="domain" description="F-box" evidence="1">
    <location>
        <begin position="244"/>
        <end position="293"/>
    </location>
</feature>
<dbReference type="Pfam" id="PF23622">
    <property type="entry name" value="LRR_At1g61320_AtMIF1"/>
    <property type="match status" value="1"/>
</dbReference>
<dbReference type="AlphaFoldDB" id="A0AAP0LTD0"/>
<dbReference type="Pfam" id="PF00646">
    <property type="entry name" value="F-box"/>
    <property type="match status" value="1"/>
</dbReference>
<dbReference type="PANTHER" id="PTHR34145:SF68">
    <property type="entry name" value="FBD DOMAIN-CONTAINING PROTEIN"/>
    <property type="match status" value="1"/>
</dbReference>
<dbReference type="Proteomes" id="UP001428341">
    <property type="component" value="Unassembled WGS sequence"/>
</dbReference>
<comment type="caution">
    <text evidence="2">The sequence shown here is derived from an EMBL/GenBank/DDBJ whole genome shotgun (WGS) entry which is preliminary data.</text>
</comment>
<proteinExistence type="predicted"/>
<evidence type="ECO:0000313" key="3">
    <source>
        <dbReference type="Proteomes" id="UP001428341"/>
    </source>
</evidence>
<dbReference type="SUPFAM" id="SSF81383">
    <property type="entry name" value="F-box domain"/>
    <property type="match status" value="1"/>
</dbReference>
<keyword evidence="3" id="KW-1185">Reference proteome</keyword>
<sequence>MGVLLKKFGLGPDYFDNLYGRKQNPASVLLHLRFTRVDVGNEAVENLLSYCPLLEMHKLYQLPRLLLHLRTLKLHVPYDEFCCIPELPNLKHFELQGNIRPASFLRVAAAFVKACPSLYKLTVTVEDVTYKHRQTMKKHPHSSPRVVELIGFTWVIGEIEFLSGLLECATRLEKAIIDPMEPMFVGGVVHGMRNQDCQKSHILQLAILNLEAILLTSLQEILLPRIAVLPFCLENMNAKEKETEEGISKLPDDVLINILSRLTIKEAAKTSVLSSRWRYLWTFFTGSLDFDDIVDMREYVLMSLDSTTEYTYSKAYLIRRQRVLGCIDKVLGSLEARAVEELKICLPINPRCDVNNWVNFAIRKRVQRLELDFRGPRRRDEYTFNFPSHFDIRSSFGSLTSLRLTMVNLSKEALENLLRHCPFLELLSLSWIFCLTSIVVSGPSLKLKHLQLKGLRRLKDLEIDAANLVSFEYSGQDLNNVSFKHVPSIVRMSVGACYCESFVNNVRQFPSLILGQLRTLKLELGIATVPEDAVYGIPKLPNLKHLELAFFIFEDRFLACAAFLKSCPLLHKLTLKSSDLSCPYKRKINEHNPHLSLKVVEFVGFEWHTDDVEFLMDLNESATTMEKVIIDNCRPHYLGSPRELLYRNSPKYQSARTRAMELASIFSQLKFEIS</sequence>
<dbReference type="InterPro" id="IPR036047">
    <property type="entry name" value="F-box-like_dom_sf"/>
</dbReference>
<dbReference type="InterPro" id="IPR001810">
    <property type="entry name" value="F-box_dom"/>
</dbReference>
<dbReference type="EMBL" id="JBCGBO010000007">
    <property type="protein sequence ID" value="KAK9186673.1"/>
    <property type="molecule type" value="Genomic_DNA"/>
</dbReference>
<organism evidence="2 3">
    <name type="scientific">Citrus x changshan-huyou</name>
    <dbReference type="NCBI Taxonomy" id="2935761"/>
    <lineage>
        <taxon>Eukaryota</taxon>
        <taxon>Viridiplantae</taxon>
        <taxon>Streptophyta</taxon>
        <taxon>Embryophyta</taxon>
        <taxon>Tracheophyta</taxon>
        <taxon>Spermatophyta</taxon>
        <taxon>Magnoliopsida</taxon>
        <taxon>eudicotyledons</taxon>
        <taxon>Gunneridae</taxon>
        <taxon>Pentapetalae</taxon>
        <taxon>rosids</taxon>
        <taxon>malvids</taxon>
        <taxon>Sapindales</taxon>
        <taxon>Rutaceae</taxon>
        <taxon>Aurantioideae</taxon>
        <taxon>Citrus</taxon>
    </lineage>
</organism>
<gene>
    <name evidence="2" type="ORF">WN944_018061</name>
</gene>
<protein>
    <recommendedName>
        <fullName evidence="1">F-box domain-containing protein</fullName>
    </recommendedName>
</protein>
<evidence type="ECO:0000313" key="2">
    <source>
        <dbReference type="EMBL" id="KAK9186673.1"/>
    </source>
</evidence>
<name>A0AAP0LTD0_9ROSI</name>
<accession>A0AAP0LTD0</accession>